<dbReference type="NCBIfam" id="NF007277">
    <property type="entry name" value="PRK09736.1"/>
    <property type="match status" value="1"/>
</dbReference>
<proteinExistence type="predicted"/>
<protein>
    <recommendedName>
        <fullName evidence="3">5-methylcytosine-specific restriction enzyme subunit McrC</fullName>
    </recommendedName>
</protein>
<dbReference type="AlphaFoldDB" id="B2JTN9"/>
<reference evidence="2" key="1">
    <citation type="journal article" date="2014" name="Stand. Genomic Sci.">
        <title>Complete genome sequence of Burkholderia phymatum STM815(T), a broad host range and efficient nitrogen-fixing symbiont of Mimosa species.</title>
        <authorList>
            <person name="Moulin L."/>
            <person name="Klonowska A."/>
            <person name="Caroline B."/>
            <person name="Booth K."/>
            <person name="Vriezen J.A."/>
            <person name="Melkonian R."/>
            <person name="James E.K."/>
            <person name="Young J.P."/>
            <person name="Bena G."/>
            <person name="Hauser L."/>
            <person name="Land M."/>
            <person name="Kyrpides N."/>
            <person name="Bruce D."/>
            <person name="Chain P."/>
            <person name="Copeland A."/>
            <person name="Pitluck S."/>
            <person name="Woyke T."/>
            <person name="Lizotte-Waniewski M."/>
            <person name="Bristow J."/>
            <person name="Riley M."/>
        </authorList>
    </citation>
    <scope>NUCLEOTIDE SEQUENCE [LARGE SCALE GENOMIC DNA]</scope>
    <source>
        <strain evidence="2">DSM 17167 / CIP 108236 / LMG 21445 / STM815</strain>
        <plasmid evidence="2">Plasmid pBPHY01</plasmid>
    </source>
</reference>
<dbReference type="HOGENOM" id="CLU_065564_0_0_4"/>
<dbReference type="PANTHER" id="PTHR38733:SF1">
    <property type="entry name" value="TYPE IV METHYL-DIRECTED RESTRICTION ENZYME ECOKMCRBC"/>
    <property type="match status" value="1"/>
</dbReference>
<dbReference type="PANTHER" id="PTHR38733">
    <property type="entry name" value="PROTEIN MCRC"/>
    <property type="match status" value="1"/>
</dbReference>
<dbReference type="KEGG" id="bph:Bphy_6932"/>
<dbReference type="InterPro" id="IPR014407">
    <property type="entry name" value="McrC_bac"/>
</dbReference>
<geneLocation type="plasmid" evidence="1 2">
    <name>pBPHY01</name>
</geneLocation>
<dbReference type="GO" id="GO:0009307">
    <property type="term" value="P:DNA restriction-modification system"/>
    <property type="evidence" value="ECO:0007669"/>
    <property type="project" value="InterPro"/>
</dbReference>
<dbReference type="InterPro" id="IPR019292">
    <property type="entry name" value="McrC"/>
</dbReference>
<keyword evidence="2" id="KW-1185">Reference proteome</keyword>
<dbReference type="Pfam" id="PF10117">
    <property type="entry name" value="McrBC"/>
    <property type="match status" value="1"/>
</dbReference>
<name>B2JTN9_PARP8</name>
<gene>
    <name evidence="1" type="ordered locus">Bphy_6932</name>
</gene>
<dbReference type="EMBL" id="CP001045">
    <property type="protein sequence ID" value="ACC75942.1"/>
    <property type="molecule type" value="Genomic_DNA"/>
</dbReference>
<dbReference type="PIRSF" id="PIRSF003109">
    <property type="entry name" value="McrC"/>
    <property type="match status" value="1"/>
</dbReference>
<organism evidence="1 2">
    <name type="scientific">Paraburkholderia phymatum (strain DSM 17167 / CIP 108236 / LMG 21445 / STM815)</name>
    <name type="common">Burkholderia phymatum</name>
    <dbReference type="NCBI Taxonomy" id="391038"/>
    <lineage>
        <taxon>Bacteria</taxon>
        <taxon>Pseudomonadati</taxon>
        <taxon>Pseudomonadota</taxon>
        <taxon>Betaproteobacteria</taxon>
        <taxon>Burkholderiales</taxon>
        <taxon>Burkholderiaceae</taxon>
        <taxon>Paraburkholderia</taxon>
    </lineage>
</organism>
<dbReference type="Proteomes" id="UP000001192">
    <property type="component" value="Plasmid pBPHY01"/>
</dbReference>
<evidence type="ECO:0008006" key="3">
    <source>
        <dbReference type="Google" id="ProtNLM"/>
    </source>
</evidence>
<sequence length="363" mass="41249">MVRIFVTTPIPIKNLWFLLSYAHNLARFADRLPVEIGEQDDIPELLGRLLAFLVERRIKRNLTRAYQPREARLTRVRGRIDLVKTLSAGELQQGRIICRFEELDADTPRNQLVRYALAHIASTVRDQALERRCGLLASELGRLGVSFRRPSRSEMAREQIGRNDADDAALIVVSNLALDPRLPSEESGDSRVARLQRDERLLPYIFEKAIAGFYMHELPNKEWRVRPQKVLAWPVASPTPGLHDLLPGMQADIVIDSRITNRRVVVDTKFTDILTRNQFGTQRFKSNYLYQMFAYLRSQTGFGDKHAEEAEGLLLHPSVGLHVDESFFVQGHRMRFATVDLGGEIHSIHSALAALVSAEPARA</sequence>
<evidence type="ECO:0000313" key="1">
    <source>
        <dbReference type="EMBL" id="ACC75942.1"/>
    </source>
</evidence>
<evidence type="ECO:0000313" key="2">
    <source>
        <dbReference type="Proteomes" id="UP000001192"/>
    </source>
</evidence>
<accession>B2JTN9</accession>
<dbReference type="REBASE" id="17907">
    <property type="entry name" value="BphSTMMcrBCP"/>
</dbReference>
<keyword evidence="1" id="KW-0614">Plasmid</keyword>